<dbReference type="EMBL" id="JBHSFV010000001">
    <property type="protein sequence ID" value="MFC4632583.1"/>
    <property type="molecule type" value="Genomic_DNA"/>
</dbReference>
<evidence type="ECO:0000313" key="2">
    <source>
        <dbReference type="EMBL" id="MFC4632583.1"/>
    </source>
</evidence>
<dbReference type="Proteomes" id="UP001596043">
    <property type="component" value="Unassembled WGS sequence"/>
</dbReference>
<dbReference type="RefSeq" id="WP_379976785.1">
    <property type="nucleotide sequence ID" value="NZ_JBHSFV010000001.1"/>
</dbReference>
<organism evidence="2 3">
    <name type="scientific">Dokdonia ponticola</name>
    <dbReference type="NCBI Taxonomy" id="2041041"/>
    <lineage>
        <taxon>Bacteria</taxon>
        <taxon>Pseudomonadati</taxon>
        <taxon>Bacteroidota</taxon>
        <taxon>Flavobacteriia</taxon>
        <taxon>Flavobacteriales</taxon>
        <taxon>Flavobacteriaceae</taxon>
        <taxon>Dokdonia</taxon>
    </lineage>
</organism>
<protein>
    <recommendedName>
        <fullName evidence="4">GLPGLI family protein</fullName>
    </recommendedName>
</protein>
<evidence type="ECO:0008006" key="4">
    <source>
        <dbReference type="Google" id="ProtNLM"/>
    </source>
</evidence>
<feature type="chain" id="PRO_5046595671" description="GLPGLI family protein" evidence="1">
    <location>
        <begin position="22"/>
        <end position="217"/>
    </location>
</feature>
<accession>A0ABV9HSX5</accession>
<name>A0ABV9HSX5_9FLAO</name>
<sequence length="217" mass="25450">MKSKIILASISILLFIMSTNAQIQKNFFVDDANGVDFVRFNVCVNDEAKIYKVEVIPDKTTYTNETIIKQLKEYLLGIQFYPDSTLRNNCYETTSTLVNSKYQDATTKGQKIEKGFPFLKGDFRYKNPVYSISKVKRKKHVQREIGTHDKQIYTIEWLSTREYTLIYKRMTRKQLKQHIGKSINVEILEVFPDSSYVYKSTGDHFDWTTYGVMKKIK</sequence>
<keyword evidence="1" id="KW-0732">Signal</keyword>
<reference evidence="3" key="1">
    <citation type="journal article" date="2019" name="Int. J. Syst. Evol. Microbiol.">
        <title>The Global Catalogue of Microorganisms (GCM) 10K type strain sequencing project: providing services to taxonomists for standard genome sequencing and annotation.</title>
        <authorList>
            <consortium name="The Broad Institute Genomics Platform"/>
            <consortium name="The Broad Institute Genome Sequencing Center for Infectious Disease"/>
            <person name="Wu L."/>
            <person name="Ma J."/>
        </authorList>
    </citation>
    <scope>NUCLEOTIDE SEQUENCE [LARGE SCALE GENOMIC DNA]</scope>
    <source>
        <strain evidence="3">YJ-61-S</strain>
    </source>
</reference>
<evidence type="ECO:0000313" key="3">
    <source>
        <dbReference type="Proteomes" id="UP001596043"/>
    </source>
</evidence>
<evidence type="ECO:0000256" key="1">
    <source>
        <dbReference type="SAM" id="SignalP"/>
    </source>
</evidence>
<keyword evidence="3" id="KW-1185">Reference proteome</keyword>
<gene>
    <name evidence="2" type="ORF">ACFO3O_01615</name>
</gene>
<proteinExistence type="predicted"/>
<comment type="caution">
    <text evidence="2">The sequence shown here is derived from an EMBL/GenBank/DDBJ whole genome shotgun (WGS) entry which is preliminary data.</text>
</comment>
<feature type="signal peptide" evidence="1">
    <location>
        <begin position="1"/>
        <end position="21"/>
    </location>
</feature>